<dbReference type="EMBL" id="CP001277">
    <property type="protein sequence ID" value="ACQ67218.1"/>
    <property type="molecule type" value="Genomic_DNA"/>
</dbReference>
<organism evidence="1 2">
    <name type="scientific">Hamiltonella defensa subsp. Acyrthosiphon pisum (strain 5AT)</name>
    <dbReference type="NCBI Taxonomy" id="572265"/>
    <lineage>
        <taxon>Bacteria</taxon>
        <taxon>Pseudomonadati</taxon>
        <taxon>Pseudomonadota</taxon>
        <taxon>Gammaproteobacteria</taxon>
        <taxon>Enterobacterales</taxon>
        <taxon>Enterobacteriaceae</taxon>
        <taxon>aphid secondary symbionts</taxon>
        <taxon>Candidatus Williamhamiltonella</taxon>
    </lineage>
</organism>
<sequence length="51" mass="5915">MKLHFMSGFLEGCNVVIGVTENIQKQFINKKQNKSIYYSYIKVFLDAIALE</sequence>
<dbReference type="Proteomes" id="UP000002334">
    <property type="component" value="Chromosome"/>
</dbReference>
<evidence type="ECO:0000313" key="2">
    <source>
        <dbReference type="Proteomes" id="UP000002334"/>
    </source>
</evidence>
<keyword evidence="2" id="KW-1185">Reference proteome</keyword>
<dbReference type="AlphaFoldDB" id="C4K3S5"/>
<accession>C4K3S5</accession>
<dbReference type="STRING" id="572265.HDEF_0464"/>
<proteinExistence type="predicted"/>
<reference evidence="1 2" key="1">
    <citation type="journal article" date="2009" name="Proc. Natl. Acad. Sci. U.S.A.">
        <title>Hamiltonella defensa, genome evolution of protective bacterial endosymbiont from pathogenic ancestors.</title>
        <authorList>
            <person name="Degnan P.H."/>
            <person name="Yu Y."/>
            <person name="Sisneros N."/>
            <person name="Wing R.A."/>
            <person name="Moran N.A."/>
        </authorList>
    </citation>
    <scope>NUCLEOTIDE SEQUENCE [LARGE SCALE GENOMIC DNA]</scope>
    <source>
        <strain evidence="2">5AT</strain>
    </source>
</reference>
<protein>
    <submittedName>
        <fullName evidence="1">Uncharacterized protein</fullName>
    </submittedName>
</protein>
<dbReference type="KEGG" id="hde:HDEF_0464"/>
<dbReference type="HOGENOM" id="CLU_3099500_0_0_6"/>
<evidence type="ECO:0000313" key="1">
    <source>
        <dbReference type="EMBL" id="ACQ67218.1"/>
    </source>
</evidence>
<gene>
    <name evidence="1" type="ordered locus">HDEF_0464</name>
</gene>
<name>C4K3S5_HAMD5</name>